<dbReference type="AlphaFoldDB" id="A0A818S0D6"/>
<dbReference type="Pfam" id="PF07679">
    <property type="entry name" value="I-set"/>
    <property type="match status" value="1"/>
</dbReference>
<evidence type="ECO:0000259" key="1">
    <source>
        <dbReference type="Pfam" id="PF07679"/>
    </source>
</evidence>
<protein>
    <recommendedName>
        <fullName evidence="1">Immunoglobulin I-set domain-containing protein</fullName>
    </recommendedName>
</protein>
<name>A0A818S0D6_9BILA</name>
<proteinExistence type="predicted"/>
<evidence type="ECO:0000313" key="3">
    <source>
        <dbReference type="Proteomes" id="UP000663869"/>
    </source>
</evidence>
<dbReference type="InterPro" id="IPR036179">
    <property type="entry name" value="Ig-like_dom_sf"/>
</dbReference>
<reference evidence="2" key="1">
    <citation type="submission" date="2021-02" db="EMBL/GenBank/DDBJ databases">
        <authorList>
            <person name="Nowell W R."/>
        </authorList>
    </citation>
    <scope>NUCLEOTIDE SEQUENCE</scope>
</reference>
<dbReference type="Proteomes" id="UP000663869">
    <property type="component" value="Unassembled WGS sequence"/>
</dbReference>
<dbReference type="EMBL" id="CAJNYU010003261">
    <property type="protein sequence ID" value="CAF3656514.1"/>
    <property type="molecule type" value="Genomic_DNA"/>
</dbReference>
<comment type="caution">
    <text evidence="2">The sequence shown here is derived from an EMBL/GenBank/DDBJ whole genome shotgun (WGS) entry which is preliminary data.</text>
</comment>
<organism evidence="2 3">
    <name type="scientific">Rotaria socialis</name>
    <dbReference type="NCBI Taxonomy" id="392032"/>
    <lineage>
        <taxon>Eukaryota</taxon>
        <taxon>Metazoa</taxon>
        <taxon>Spiralia</taxon>
        <taxon>Gnathifera</taxon>
        <taxon>Rotifera</taxon>
        <taxon>Eurotatoria</taxon>
        <taxon>Bdelloidea</taxon>
        <taxon>Philodinida</taxon>
        <taxon>Philodinidae</taxon>
        <taxon>Rotaria</taxon>
    </lineage>
</organism>
<gene>
    <name evidence="2" type="ORF">FME351_LOCUS24802</name>
</gene>
<dbReference type="SUPFAM" id="SSF48726">
    <property type="entry name" value="Immunoglobulin"/>
    <property type="match status" value="1"/>
</dbReference>
<evidence type="ECO:0000313" key="2">
    <source>
        <dbReference type="EMBL" id="CAF3656514.1"/>
    </source>
</evidence>
<dbReference type="InterPro" id="IPR013783">
    <property type="entry name" value="Ig-like_fold"/>
</dbReference>
<dbReference type="Gene3D" id="2.60.40.10">
    <property type="entry name" value="Immunoglobulins"/>
    <property type="match status" value="1"/>
</dbReference>
<feature type="domain" description="Immunoglobulin I-set" evidence="1">
    <location>
        <begin position="27"/>
        <end position="82"/>
    </location>
</feature>
<dbReference type="InterPro" id="IPR013098">
    <property type="entry name" value="Ig_I-set"/>
</dbReference>
<accession>A0A818S0D6</accession>
<sequence>MSEEKTSGSENKTNEGHSDLKLSLLMKLNDTFAFKGDRVVLQCSIKSSTSAEVKWFKNHAQLQDSDNYEQTQDNQCFELIIKKDFYFTDYIDVGQEQTGISRHIIVTDSVSSCFAMLIDGLFENSSFAFLKHSAWRPKDESSSLSAMELISNILIDLAELIKTNLKTSFNLPEQPDLMHITNVQMFVAGGDTLDVDNNMRDALSLLYEKSNSIEIINTITNMEDNGEILYKEEAIYLCKQLTNQITILDAATYVLPSLEEDANSIVENPNTIESASIYINYDCLIKRGLVGIAWRSPAGTFNLALMVIDLSTQDKSQYQWCIQDDEIKRVKELILNQQYDMEKLEKSLSLIPRNALYIRSAGYSSSIIT</sequence>